<keyword evidence="2" id="KW-1185">Reference proteome</keyword>
<proteinExistence type="predicted"/>
<protein>
    <submittedName>
        <fullName evidence="1">Uncharacterized protein</fullName>
    </submittedName>
</protein>
<dbReference type="GeneID" id="85328468"/>
<sequence>MDPLDPSKIEQYRKVCEETPEPEPLEAEELHDVWQHGNQRRPVPPKLSDKHKAGLVDLKRRWITFAATAESAIRAQIRKLGGLYRKYKGCLPERPLMDHLRNVIRSETTKTWKLRREPKIKPIMGSDFFTSTTFTTAGCRKHELVYAKPRDLEAKVKEYDEESDAYTDVLLRYHKGENKNIVPTWYIFVEEKLLVLCPITHILTKALAEGIIASEGYQTKADPSFATKLNKRALKIR</sequence>
<organism evidence="1 2">
    <name type="scientific">Lasiosphaeria miniovina</name>
    <dbReference type="NCBI Taxonomy" id="1954250"/>
    <lineage>
        <taxon>Eukaryota</taxon>
        <taxon>Fungi</taxon>
        <taxon>Dikarya</taxon>
        <taxon>Ascomycota</taxon>
        <taxon>Pezizomycotina</taxon>
        <taxon>Sordariomycetes</taxon>
        <taxon>Sordariomycetidae</taxon>
        <taxon>Sordariales</taxon>
        <taxon>Lasiosphaeriaceae</taxon>
        <taxon>Lasiosphaeria</taxon>
    </lineage>
</organism>
<name>A0AA40AVR1_9PEZI</name>
<dbReference type="RefSeq" id="XP_060298844.1">
    <property type="nucleotide sequence ID" value="XM_060445198.1"/>
</dbReference>
<reference evidence="1" key="1">
    <citation type="submission" date="2023-06" db="EMBL/GenBank/DDBJ databases">
        <title>Genome-scale phylogeny and comparative genomics of the fungal order Sordariales.</title>
        <authorList>
            <consortium name="Lawrence Berkeley National Laboratory"/>
            <person name="Hensen N."/>
            <person name="Bonometti L."/>
            <person name="Westerberg I."/>
            <person name="Brannstrom I.O."/>
            <person name="Guillou S."/>
            <person name="Cros-Aarteil S."/>
            <person name="Calhoun S."/>
            <person name="Haridas S."/>
            <person name="Kuo A."/>
            <person name="Mondo S."/>
            <person name="Pangilinan J."/>
            <person name="Riley R."/>
            <person name="LaButti K."/>
            <person name="Andreopoulos B."/>
            <person name="Lipzen A."/>
            <person name="Chen C."/>
            <person name="Yanf M."/>
            <person name="Daum C."/>
            <person name="Ng V."/>
            <person name="Clum A."/>
            <person name="Steindorff A."/>
            <person name="Ohm R."/>
            <person name="Martin F."/>
            <person name="Silar P."/>
            <person name="Natvig D."/>
            <person name="Lalanne C."/>
            <person name="Gautier V."/>
            <person name="Ament-velasquez S.L."/>
            <person name="Kruys A."/>
            <person name="Hutchinson M.I."/>
            <person name="Powell A.J."/>
            <person name="Barry K."/>
            <person name="Miller A.N."/>
            <person name="Grigoriev I.V."/>
            <person name="Debuchy R."/>
            <person name="Gladieux P."/>
            <person name="Thoren M.H."/>
            <person name="Johannesson H."/>
        </authorList>
    </citation>
    <scope>NUCLEOTIDE SEQUENCE</scope>
    <source>
        <strain evidence="1">SMH2392-1A</strain>
    </source>
</reference>
<evidence type="ECO:0000313" key="1">
    <source>
        <dbReference type="EMBL" id="KAK0722920.1"/>
    </source>
</evidence>
<accession>A0AA40AVR1</accession>
<dbReference type="AlphaFoldDB" id="A0AA40AVR1"/>
<comment type="caution">
    <text evidence="1">The sequence shown here is derived from an EMBL/GenBank/DDBJ whole genome shotgun (WGS) entry which is preliminary data.</text>
</comment>
<gene>
    <name evidence="1" type="ORF">B0T26DRAFT_750260</name>
</gene>
<evidence type="ECO:0000313" key="2">
    <source>
        <dbReference type="Proteomes" id="UP001172101"/>
    </source>
</evidence>
<dbReference type="EMBL" id="JAUIRO010000003">
    <property type="protein sequence ID" value="KAK0722920.1"/>
    <property type="molecule type" value="Genomic_DNA"/>
</dbReference>
<dbReference type="Proteomes" id="UP001172101">
    <property type="component" value="Unassembled WGS sequence"/>
</dbReference>